<dbReference type="Gene3D" id="3.40.640.10">
    <property type="entry name" value="Type I PLP-dependent aspartate aminotransferase-like (Major domain)"/>
    <property type="match status" value="1"/>
</dbReference>
<name>A0A1M5HZU2_STRHI</name>
<comment type="cofactor">
    <cofactor evidence="1">
        <name>pyridoxal 5'-phosphate</name>
        <dbReference type="ChEBI" id="CHEBI:597326"/>
    </cofactor>
</comment>
<keyword evidence="6" id="KW-1185">Reference proteome</keyword>
<evidence type="ECO:0000256" key="3">
    <source>
        <dbReference type="PIRSR" id="PIRSR000390-2"/>
    </source>
</evidence>
<dbReference type="CDD" id="cd00616">
    <property type="entry name" value="AHBA_syn"/>
    <property type="match status" value="1"/>
</dbReference>
<organism evidence="5 6">
    <name type="scientific">Streptoalloteichus hindustanus</name>
    <dbReference type="NCBI Taxonomy" id="2017"/>
    <lineage>
        <taxon>Bacteria</taxon>
        <taxon>Bacillati</taxon>
        <taxon>Actinomycetota</taxon>
        <taxon>Actinomycetes</taxon>
        <taxon>Pseudonocardiales</taxon>
        <taxon>Pseudonocardiaceae</taxon>
        <taxon>Streptoalloteichus</taxon>
    </lineage>
</organism>
<dbReference type="PIRSF" id="PIRSF000390">
    <property type="entry name" value="PLP_StrS"/>
    <property type="match status" value="1"/>
</dbReference>
<evidence type="ECO:0000313" key="6">
    <source>
        <dbReference type="Proteomes" id="UP000184501"/>
    </source>
</evidence>
<dbReference type="GO" id="GO:0000271">
    <property type="term" value="P:polysaccharide biosynthetic process"/>
    <property type="evidence" value="ECO:0007669"/>
    <property type="project" value="TreeGrafter"/>
</dbReference>
<proteinExistence type="inferred from homology"/>
<dbReference type="Gene3D" id="3.90.1150.10">
    <property type="entry name" value="Aspartate Aminotransferase, domain 1"/>
    <property type="match status" value="1"/>
</dbReference>
<reference evidence="5 6" key="1">
    <citation type="submission" date="2016-11" db="EMBL/GenBank/DDBJ databases">
        <authorList>
            <person name="Jaros S."/>
            <person name="Januszkiewicz K."/>
            <person name="Wedrychowicz H."/>
        </authorList>
    </citation>
    <scope>NUCLEOTIDE SEQUENCE [LARGE SCALE GENOMIC DNA]</scope>
    <source>
        <strain evidence="5 6">DSM 44523</strain>
    </source>
</reference>
<evidence type="ECO:0000256" key="1">
    <source>
        <dbReference type="ARBA" id="ARBA00001933"/>
    </source>
</evidence>
<dbReference type="InterPro" id="IPR015422">
    <property type="entry name" value="PyrdxlP-dep_Trfase_small"/>
</dbReference>
<feature type="active site" description="Proton acceptor" evidence="2">
    <location>
        <position position="180"/>
    </location>
</feature>
<accession>A0A1M5HZU2</accession>
<dbReference type="PANTHER" id="PTHR30244">
    <property type="entry name" value="TRANSAMINASE"/>
    <property type="match status" value="1"/>
</dbReference>
<evidence type="ECO:0000256" key="4">
    <source>
        <dbReference type="RuleBase" id="RU004508"/>
    </source>
</evidence>
<dbReference type="STRING" id="2017.SAMN05444320_10726"/>
<dbReference type="SUPFAM" id="SSF53383">
    <property type="entry name" value="PLP-dependent transferases"/>
    <property type="match status" value="1"/>
</dbReference>
<dbReference type="InterPro" id="IPR015421">
    <property type="entry name" value="PyrdxlP-dep_Trfase_major"/>
</dbReference>
<dbReference type="GO" id="GO:0030170">
    <property type="term" value="F:pyridoxal phosphate binding"/>
    <property type="evidence" value="ECO:0007669"/>
    <property type="project" value="TreeGrafter"/>
</dbReference>
<feature type="modified residue" description="N6-(pyridoxal phosphate)lysine" evidence="3">
    <location>
        <position position="180"/>
    </location>
</feature>
<comment type="similarity">
    <text evidence="4">Belongs to the DegT/DnrJ/EryC1 family.</text>
</comment>
<evidence type="ECO:0000313" key="5">
    <source>
        <dbReference type="EMBL" id="SHG21329.1"/>
    </source>
</evidence>
<dbReference type="InterPro" id="IPR015424">
    <property type="entry name" value="PyrdxlP-dep_Trfase"/>
</dbReference>
<dbReference type="Proteomes" id="UP000184501">
    <property type="component" value="Unassembled WGS sequence"/>
</dbReference>
<dbReference type="EMBL" id="FQVN01000007">
    <property type="protein sequence ID" value="SHG21329.1"/>
    <property type="molecule type" value="Genomic_DNA"/>
</dbReference>
<dbReference type="InterPro" id="IPR000653">
    <property type="entry name" value="DegT/StrS_aminotransferase"/>
</dbReference>
<sequence>MRATPPRTTAPPTDADLDAAARVLRTTRLGGPDHPEVRRFEALLAQTTGVAHAVAVNSGTAALHCALRGLGIGPGDEVIVPAHTFIASATPVLMSGATPVVVDVDAATYCLEPTAVDEAITRRTRAVVAVHLNGHPAPVDLLPTDLPVLSDACQAQGATLHGTSVAALGAAGVYSFWQDKLLTTGGEGGAVLTDDPGIAEIARLVRSHGQQPIPGTPDSHHTVLGYNYRLTGPQAAFGHSQLTRFANTVRARQDNAARLLDLLQDIPGITPPYTRDGATHVYWKFVIAIDPDQFRVDLRHVLRALAAEGVPAAPRYPIPLHRQPVLTRHGRTTPCPTADALSQRLLTLPLPAMAEDADDVVDIAEAVRKVATALRR</sequence>
<protein>
    <submittedName>
        <fullName evidence="5">Perosamine synthetase</fullName>
    </submittedName>
</protein>
<dbReference type="GO" id="GO:0008483">
    <property type="term" value="F:transaminase activity"/>
    <property type="evidence" value="ECO:0007669"/>
    <property type="project" value="TreeGrafter"/>
</dbReference>
<evidence type="ECO:0000256" key="2">
    <source>
        <dbReference type="PIRSR" id="PIRSR000390-1"/>
    </source>
</evidence>
<dbReference type="AlphaFoldDB" id="A0A1M5HZU2"/>
<gene>
    <name evidence="5" type="ORF">SAMN05444320_10726</name>
</gene>
<keyword evidence="3 4" id="KW-0663">Pyridoxal phosphate</keyword>
<dbReference type="Pfam" id="PF01041">
    <property type="entry name" value="DegT_DnrJ_EryC1"/>
    <property type="match status" value="1"/>
</dbReference>
<dbReference type="PANTHER" id="PTHR30244:SF34">
    <property type="entry name" value="DTDP-4-AMINO-4,6-DIDEOXYGALACTOSE TRANSAMINASE"/>
    <property type="match status" value="1"/>
</dbReference>